<dbReference type="Proteomes" id="UP001596050">
    <property type="component" value="Unassembled WGS sequence"/>
</dbReference>
<proteinExistence type="predicted"/>
<dbReference type="RefSeq" id="WP_379779136.1">
    <property type="nucleotide sequence ID" value="NZ_JBHSMU010000003.1"/>
</dbReference>
<sequence length="440" mass="48714">MSSKFFSQPDLYSLEKHASRSTPRSGSSFLVWYHTLVLGIALAVIYSNLPIYGYVLNPGLLPKYAFFGIFFLMMPLVLIKYRAWPAYLASPFFACAALFLVLNLIHLAGFSQSSDIGGIYVEDSEMQAQRSLVATRVQYILFSMVLGFGAYTSTTKSYLYFVVFLMVLLPCAVIFDFAQPGVLYPIETDGAVLGRAAAMFINPTMAGEAVLLVFLLGCAVTRMKYRVPLFLLAGAGVIATFSRSSIIAWVLILAILILKKTLPRTAIVATAMVVGIALAFLGTFETYLHSREELDAAFGNILSRLNFFSSFSFDDDSSEERADVIRAGWELFLQNPVFGAGAGATQFWSERGSTHNQLLLLAAEYGIGGIGLWVSLLVILWKGTFFEDRGLQCAMTFLFVFMSLFTHQMFDSAFYWLATFALISIRGNKTNPPSSERARK</sequence>
<evidence type="ECO:0000256" key="3">
    <source>
        <dbReference type="ARBA" id="ARBA00022989"/>
    </source>
</evidence>
<feature type="transmembrane region" description="Helical" evidence="5">
    <location>
        <begin position="61"/>
        <end position="79"/>
    </location>
</feature>
<evidence type="ECO:0000313" key="8">
    <source>
        <dbReference type="Proteomes" id="UP001596050"/>
    </source>
</evidence>
<evidence type="ECO:0000256" key="1">
    <source>
        <dbReference type="ARBA" id="ARBA00004141"/>
    </source>
</evidence>
<dbReference type="InterPro" id="IPR051533">
    <property type="entry name" value="WaaL-like"/>
</dbReference>
<feature type="domain" description="O-antigen ligase-related" evidence="6">
    <location>
        <begin position="229"/>
        <end position="374"/>
    </location>
</feature>
<keyword evidence="4 5" id="KW-0472">Membrane</keyword>
<dbReference type="PANTHER" id="PTHR37422:SF13">
    <property type="entry name" value="LIPOPOLYSACCHARIDE BIOSYNTHESIS PROTEIN PA4999-RELATED"/>
    <property type="match status" value="1"/>
</dbReference>
<comment type="caution">
    <text evidence="7">The sequence shown here is derived from an EMBL/GenBank/DDBJ whole genome shotgun (WGS) entry which is preliminary data.</text>
</comment>
<dbReference type="EMBL" id="JBHSMU010000003">
    <property type="protein sequence ID" value="MFC5458359.1"/>
    <property type="molecule type" value="Genomic_DNA"/>
</dbReference>
<keyword evidence="7" id="KW-0436">Ligase</keyword>
<organism evidence="7 8">
    <name type="scientific">Massilia niabensis</name>
    <dbReference type="NCBI Taxonomy" id="544910"/>
    <lineage>
        <taxon>Bacteria</taxon>
        <taxon>Pseudomonadati</taxon>
        <taxon>Pseudomonadota</taxon>
        <taxon>Betaproteobacteria</taxon>
        <taxon>Burkholderiales</taxon>
        <taxon>Oxalobacteraceae</taxon>
        <taxon>Telluria group</taxon>
        <taxon>Massilia</taxon>
    </lineage>
</organism>
<evidence type="ECO:0000256" key="4">
    <source>
        <dbReference type="ARBA" id="ARBA00023136"/>
    </source>
</evidence>
<comment type="subcellular location">
    <subcellularLocation>
        <location evidence="1">Membrane</location>
        <topology evidence="1">Multi-pass membrane protein</topology>
    </subcellularLocation>
</comment>
<feature type="transmembrane region" description="Helical" evidence="5">
    <location>
        <begin position="29"/>
        <end position="49"/>
    </location>
</feature>
<dbReference type="GO" id="GO:0016874">
    <property type="term" value="F:ligase activity"/>
    <property type="evidence" value="ECO:0007669"/>
    <property type="project" value="UniProtKB-KW"/>
</dbReference>
<keyword evidence="8" id="KW-1185">Reference proteome</keyword>
<feature type="transmembrane region" description="Helical" evidence="5">
    <location>
        <begin position="158"/>
        <end position="177"/>
    </location>
</feature>
<dbReference type="Pfam" id="PF04932">
    <property type="entry name" value="Wzy_C"/>
    <property type="match status" value="1"/>
</dbReference>
<keyword evidence="3 5" id="KW-1133">Transmembrane helix</keyword>
<feature type="transmembrane region" description="Helical" evidence="5">
    <location>
        <begin position="358"/>
        <end position="381"/>
    </location>
</feature>
<reference evidence="8" key="1">
    <citation type="journal article" date="2019" name="Int. J. Syst. Evol. Microbiol.">
        <title>The Global Catalogue of Microorganisms (GCM) 10K type strain sequencing project: providing services to taxonomists for standard genome sequencing and annotation.</title>
        <authorList>
            <consortium name="The Broad Institute Genomics Platform"/>
            <consortium name="The Broad Institute Genome Sequencing Center for Infectious Disease"/>
            <person name="Wu L."/>
            <person name="Ma J."/>
        </authorList>
    </citation>
    <scope>NUCLEOTIDE SEQUENCE [LARGE SCALE GENOMIC DNA]</scope>
    <source>
        <strain evidence="8">KACC 12649</strain>
    </source>
</reference>
<feature type="transmembrane region" description="Helical" evidence="5">
    <location>
        <begin position="131"/>
        <end position="151"/>
    </location>
</feature>
<gene>
    <name evidence="7" type="ORF">ACFPN5_00885</name>
</gene>
<protein>
    <submittedName>
        <fullName evidence="7">O-antigen ligase family protein</fullName>
    </submittedName>
</protein>
<keyword evidence="2 5" id="KW-0812">Transmembrane</keyword>
<evidence type="ECO:0000313" key="7">
    <source>
        <dbReference type="EMBL" id="MFC5458359.1"/>
    </source>
</evidence>
<feature type="transmembrane region" description="Helical" evidence="5">
    <location>
        <begin position="86"/>
        <end position="111"/>
    </location>
</feature>
<feature type="transmembrane region" description="Helical" evidence="5">
    <location>
        <begin position="264"/>
        <end position="284"/>
    </location>
</feature>
<feature type="transmembrane region" description="Helical" evidence="5">
    <location>
        <begin position="229"/>
        <end position="258"/>
    </location>
</feature>
<dbReference type="InterPro" id="IPR007016">
    <property type="entry name" value="O-antigen_ligase-rel_domated"/>
</dbReference>
<evidence type="ECO:0000256" key="5">
    <source>
        <dbReference type="SAM" id="Phobius"/>
    </source>
</evidence>
<name>A0ABW0KY98_9BURK</name>
<accession>A0ABW0KY98</accession>
<dbReference type="PANTHER" id="PTHR37422">
    <property type="entry name" value="TEICHURONIC ACID BIOSYNTHESIS PROTEIN TUAE"/>
    <property type="match status" value="1"/>
</dbReference>
<evidence type="ECO:0000259" key="6">
    <source>
        <dbReference type="Pfam" id="PF04932"/>
    </source>
</evidence>
<feature type="transmembrane region" description="Helical" evidence="5">
    <location>
        <begin position="401"/>
        <end position="425"/>
    </location>
</feature>
<evidence type="ECO:0000256" key="2">
    <source>
        <dbReference type="ARBA" id="ARBA00022692"/>
    </source>
</evidence>
<feature type="transmembrane region" description="Helical" evidence="5">
    <location>
        <begin position="197"/>
        <end position="217"/>
    </location>
</feature>